<organism evidence="2 3">
    <name type="scientific">Anisodus tanguticus</name>
    <dbReference type="NCBI Taxonomy" id="243964"/>
    <lineage>
        <taxon>Eukaryota</taxon>
        <taxon>Viridiplantae</taxon>
        <taxon>Streptophyta</taxon>
        <taxon>Embryophyta</taxon>
        <taxon>Tracheophyta</taxon>
        <taxon>Spermatophyta</taxon>
        <taxon>Magnoliopsida</taxon>
        <taxon>eudicotyledons</taxon>
        <taxon>Gunneridae</taxon>
        <taxon>Pentapetalae</taxon>
        <taxon>asterids</taxon>
        <taxon>lamiids</taxon>
        <taxon>Solanales</taxon>
        <taxon>Solanaceae</taxon>
        <taxon>Solanoideae</taxon>
        <taxon>Hyoscyameae</taxon>
        <taxon>Anisodus</taxon>
    </lineage>
</organism>
<gene>
    <name evidence="2" type="ORF">RND71_016113</name>
</gene>
<name>A0AAE1S759_9SOLA</name>
<evidence type="ECO:0000313" key="3">
    <source>
        <dbReference type="Proteomes" id="UP001291623"/>
    </source>
</evidence>
<dbReference type="EMBL" id="JAVYJV010000008">
    <property type="protein sequence ID" value="KAK4364755.1"/>
    <property type="molecule type" value="Genomic_DNA"/>
</dbReference>
<sequence>MRALQQACLIVRKVFETRGNIQYFSNWQEDKNNATKHKLGLKKSPISKREKAESLKE</sequence>
<feature type="compositionally biased region" description="Basic and acidic residues" evidence="1">
    <location>
        <begin position="47"/>
        <end position="57"/>
    </location>
</feature>
<keyword evidence="3" id="KW-1185">Reference proteome</keyword>
<feature type="region of interest" description="Disordered" evidence="1">
    <location>
        <begin position="35"/>
        <end position="57"/>
    </location>
</feature>
<reference evidence="2" key="1">
    <citation type="submission" date="2023-12" db="EMBL/GenBank/DDBJ databases">
        <title>Genome assembly of Anisodus tanguticus.</title>
        <authorList>
            <person name="Wang Y.-J."/>
        </authorList>
    </citation>
    <scope>NUCLEOTIDE SEQUENCE</scope>
    <source>
        <strain evidence="2">KB-2021</strain>
        <tissue evidence="2">Leaf</tissue>
    </source>
</reference>
<dbReference type="Proteomes" id="UP001291623">
    <property type="component" value="Unassembled WGS sequence"/>
</dbReference>
<evidence type="ECO:0000256" key="1">
    <source>
        <dbReference type="SAM" id="MobiDB-lite"/>
    </source>
</evidence>
<dbReference type="AlphaFoldDB" id="A0AAE1S759"/>
<accession>A0AAE1S759</accession>
<evidence type="ECO:0000313" key="2">
    <source>
        <dbReference type="EMBL" id="KAK4364755.1"/>
    </source>
</evidence>
<comment type="caution">
    <text evidence="2">The sequence shown here is derived from an EMBL/GenBank/DDBJ whole genome shotgun (WGS) entry which is preliminary data.</text>
</comment>
<proteinExistence type="predicted"/>
<protein>
    <submittedName>
        <fullName evidence="2">Uncharacterized protein</fullName>
    </submittedName>
</protein>